<comment type="caution">
    <text evidence="7">The sequence shown here is derived from an EMBL/GenBank/DDBJ whole genome shotgun (WGS) entry which is preliminary data.</text>
</comment>
<dbReference type="RefSeq" id="WP_253763476.1">
    <property type="nucleotide sequence ID" value="NZ_JAMZDZ010000001.1"/>
</dbReference>
<evidence type="ECO:0000256" key="3">
    <source>
        <dbReference type="ARBA" id="ARBA00023002"/>
    </source>
</evidence>
<dbReference type="PIRSF" id="PIRSF000337">
    <property type="entry name" value="NTA_MOA"/>
    <property type="match status" value="1"/>
</dbReference>
<keyword evidence="8" id="KW-1185">Reference proteome</keyword>
<dbReference type="PANTHER" id="PTHR30011:SF16">
    <property type="entry name" value="C2H2 FINGER DOMAIN TRANSCRIPTION FACTOR (EUROFUNG)-RELATED"/>
    <property type="match status" value="1"/>
</dbReference>
<dbReference type="InterPro" id="IPR051260">
    <property type="entry name" value="Diverse_substr_monoxygenases"/>
</dbReference>
<gene>
    <name evidence="7" type="ORF">ACFOZ4_15050</name>
</gene>
<dbReference type="GO" id="GO:0004497">
    <property type="term" value="F:monooxygenase activity"/>
    <property type="evidence" value="ECO:0007669"/>
    <property type="project" value="UniProtKB-KW"/>
</dbReference>
<dbReference type="EC" id="1.14.-.-" evidence="7"/>
<dbReference type="SUPFAM" id="SSF51679">
    <property type="entry name" value="Bacterial luciferase-like"/>
    <property type="match status" value="1"/>
</dbReference>
<dbReference type="Pfam" id="PF00296">
    <property type="entry name" value="Bac_luciferase"/>
    <property type="match status" value="1"/>
</dbReference>
<keyword evidence="3 7" id="KW-0560">Oxidoreductase</keyword>
<evidence type="ECO:0000259" key="6">
    <source>
        <dbReference type="Pfam" id="PF00296"/>
    </source>
</evidence>
<comment type="similarity">
    <text evidence="5">Belongs to the NtaA/SnaA/DszA monooxygenase family.</text>
</comment>
<dbReference type="Gene3D" id="3.20.20.30">
    <property type="entry name" value="Luciferase-like domain"/>
    <property type="match status" value="1"/>
</dbReference>
<evidence type="ECO:0000313" key="7">
    <source>
        <dbReference type="EMBL" id="MFC4131925.1"/>
    </source>
</evidence>
<keyword evidence="4 7" id="KW-0503">Monooxygenase</keyword>
<dbReference type="EMBL" id="JBHSAY010000008">
    <property type="protein sequence ID" value="MFC4131925.1"/>
    <property type="molecule type" value="Genomic_DNA"/>
</dbReference>
<reference evidence="8" key="1">
    <citation type="journal article" date="2019" name="Int. J. Syst. Evol. Microbiol.">
        <title>The Global Catalogue of Microorganisms (GCM) 10K type strain sequencing project: providing services to taxonomists for standard genome sequencing and annotation.</title>
        <authorList>
            <consortium name="The Broad Institute Genomics Platform"/>
            <consortium name="The Broad Institute Genome Sequencing Center for Infectious Disease"/>
            <person name="Wu L."/>
            <person name="Ma J."/>
        </authorList>
    </citation>
    <scope>NUCLEOTIDE SEQUENCE [LARGE SCALE GENOMIC DNA]</scope>
    <source>
        <strain evidence="8">CGMCC 4.7289</strain>
    </source>
</reference>
<accession>A0ABV8LLS2</accession>
<evidence type="ECO:0000256" key="1">
    <source>
        <dbReference type="ARBA" id="ARBA00022630"/>
    </source>
</evidence>
<evidence type="ECO:0000313" key="8">
    <source>
        <dbReference type="Proteomes" id="UP001595816"/>
    </source>
</evidence>
<keyword evidence="1" id="KW-0285">Flavoprotein</keyword>
<feature type="domain" description="Luciferase-like" evidence="6">
    <location>
        <begin position="35"/>
        <end position="384"/>
    </location>
</feature>
<proteinExistence type="inferred from homology"/>
<evidence type="ECO:0000256" key="2">
    <source>
        <dbReference type="ARBA" id="ARBA00022643"/>
    </source>
</evidence>
<dbReference type="InterPro" id="IPR011251">
    <property type="entry name" value="Luciferase-like_dom"/>
</dbReference>
<keyword evidence="2" id="KW-0288">FMN</keyword>
<sequence>MTSRTLKLGAVLLGVGGPGQHNTWLSPEIPGDASVDIRWYIARAQQAEAAGFDLVFIVDSQFITPDSPNHYLNRLEPLTLLSAIAVHTANIGLVGTLTTSYNDPFNLARRLASLDLISGGRAGWNVVATGDGGTAGNYGRKEHYDYAERYGRALEHVRVAQGLWNSYEDDAFPRDKERGVFFDRSRQHPLDHVGEHFQVVGPLNIQRSPQGQPVIFQAGDSGEGRDLGAAVADAIFTHAQTLEEGQAFARDIRARAAALGRDPEQIIIFPGISPILADTDEQAREKEQQILGAKSFDRALAELGRPFGWHDFSQYDLDAPFPEVGDLGDRSFKTHANRIKKLARDNGFTLRQVVQHQLDARRSPFVGSPLTVANEIERWFRAGAFDGINLTVTVPSEFARFTDEVLPILRERGVVRDAYAATTLRGNLGLPIPENTHTVARRAEEQAGRLELPVAA</sequence>
<evidence type="ECO:0000256" key="5">
    <source>
        <dbReference type="ARBA" id="ARBA00033748"/>
    </source>
</evidence>
<dbReference type="Proteomes" id="UP001595816">
    <property type="component" value="Unassembled WGS sequence"/>
</dbReference>
<evidence type="ECO:0000256" key="4">
    <source>
        <dbReference type="ARBA" id="ARBA00023033"/>
    </source>
</evidence>
<dbReference type="InterPro" id="IPR016215">
    <property type="entry name" value="NTA_MOA"/>
</dbReference>
<dbReference type="CDD" id="cd01095">
    <property type="entry name" value="Nitrilotriacetate_monoxgenase"/>
    <property type="match status" value="1"/>
</dbReference>
<organism evidence="7 8">
    <name type="scientific">Hamadaea flava</name>
    <dbReference type="NCBI Taxonomy" id="1742688"/>
    <lineage>
        <taxon>Bacteria</taxon>
        <taxon>Bacillati</taxon>
        <taxon>Actinomycetota</taxon>
        <taxon>Actinomycetes</taxon>
        <taxon>Micromonosporales</taxon>
        <taxon>Micromonosporaceae</taxon>
        <taxon>Hamadaea</taxon>
    </lineage>
</organism>
<dbReference type="InterPro" id="IPR036661">
    <property type="entry name" value="Luciferase-like_sf"/>
</dbReference>
<protein>
    <submittedName>
        <fullName evidence="7">NtaA/DmoA family FMN-dependent monooxygenase</fullName>
        <ecNumber evidence="7">1.14.-.-</ecNumber>
    </submittedName>
</protein>
<dbReference type="PANTHER" id="PTHR30011">
    <property type="entry name" value="ALKANESULFONATE MONOOXYGENASE-RELATED"/>
    <property type="match status" value="1"/>
</dbReference>
<name>A0ABV8LLS2_9ACTN</name>
<dbReference type="NCBIfam" id="TIGR03860">
    <property type="entry name" value="FMN_nitrolo"/>
    <property type="match status" value="1"/>
</dbReference>